<evidence type="ECO:0000256" key="2">
    <source>
        <dbReference type="SAM" id="MobiDB-lite"/>
    </source>
</evidence>
<feature type="compositionally biased region" description="Low complexity" evidence="2">
    <location>
        <begin position="62"/>
        <end position="71"/>
    </location>
</feature>
<feature type="compositionally biased region" description="Gly residues" evidence="2">
    <location>
        <begin position="52"/>
        <end position="61"/>
    </location>
</feature>
<comment type="caution">
    <text evidence="4">The sequence shown here is derived from an EMBL/GenBank/DDBJ whole genome shotgun (WGS) entry which is preliminary data.</text>
</comment>
<feature type="compositionally biased region" description="Polar residues" evidence="2">
    <location>
        <begin position="126"/>
        <end position="144"/>
    </location>
</feature>
<dbReference type="GO" id="GO:0004197">
    <property type="term" value="F:cysteine-type endopeptidase activity"/>
    <property type="evidence" value="ECO:0007669"/>
    <property type="project" value="InterPro"/>
</dbReference>
<sequence>MSHHHHHQRHDCGEQEQIDSDEALAVRLQAEDNQSHSLQYPSAGSIRTSGYLGQGYQGGPPQGYQDGLPQGYQGGPPQGYQGGPPQGYQGGPPQGYQGGPLQGYQGGPPQGYQGYQHQGGSGLENHGQSQYQRQNLYQGASQQDPYPGGPPSQAQHPYQRSPQPLRRKSLLIGINYVGSEHSLRGCHQDVTNMMDFLRLKGYSSDPQDQVIMRDDRDTDPRGPSFPTGRNILAAMHWLISEPNTCNFLHYSGHGSQVKDPDGDRDSGFDDTIVPVDFESNGQIDSDKLHRTLVSALPASSTLFVIFDCCHSGSAIELPYVYRSDADGNVTLMDNVKTGMGLLHEASSLIHGGFTMDKLAQAKELFAGANTFFKQLQHSNEPQEEGVGEENFVEDWKSEHRFVTMFSGCRDDQVSADASIGGASVGAMSWAFLETMKRNPNPTYLITLQQTRSVLGQSNYKQVPQLSIGFKELDLNQPLRF</sequence>
<dbReference type="GO" id="GO:0006508">
    <property type="term" value="P:proteolysis"/>
    <property type="evidence" value="ECO:0007669"/>
    <property type="project" value="InterPro"/>
</dbReference>
<feature type="region of interest" description="Disordered" evidence="2">
    <location>
        <begin position="1"/>
        <end position="163"/>
    </location>
</feature>
<feature type="compositionally biased region" description="Polar residues" evidence="2">
    <location>
        <begin position="35"/>
        <end position="48"/>
    </location>
</feature>
<comment type="similarity">
    <text evidence="1">Belongs to the peptidase C14B family.</text>
</comment>
<dbReference type="InterPro" id="IPR050452">
    <property type="entry name" value="Metacaspase"/>
</dbReference>
<feature type="compositionally biased region" description="Polar residues" evidence="2">
    <location>
        <begin position="152"/>
        <end position="162"/>
    </location>
</feature>
<dbReference type="PANTHER" id="PTHR48104:SF30">
    <property type="entry name" value="METACASPASE-1"/>
    <property type="match status" value="1"/>
</dbReference>
<reference evidence="4 5" key="1">
    <citation type="submission" date="2023-06" db="EMBL/GenBank/DDBJ databases">
        <title>Black Yeasts Isolated from many extreme environments.</title>
        <authorList>
            <person name="Coleine C."/>
            <person name="Stajich J.E."/>
            <person name="Selbmann L."/>
        </authorList>
    </citation>
    <scope>NUCLEOTIDE SEQUENCE [LARGE SCALE GENOMIC DNA]</scope>
    <source>
        <strain evidence="4 5">CCFEE 5887</strain>
    </source>
</reference>
<evidence type="ECO:0000259" key="3">
    <source>
        <dbReference type="Pfam" id="PF00656"/>
    </source>
</evidence>
<name>A0AAV9PS70_9PEZI</name>
<dbReference type="Proteomes" id="UP001345827">
    <property type="component" value="Unassembled WGS sequence"/>
</dbReference>
<gene>
    <name evidence="4" type="ORF">LTR25_010373</name>
</gene>
<organism evidence="4 5">
    <name type="scientific">Vermiconidia calcicola</name>
    <dbReference type="NCBI Taxonomy" id="1690605"/>
    <lineage>
        <taxon>Eukaryota</taxon>
        <taxon>Fungi</taxon>
        <taxon>Dikarya</taxon>
        <taxon>Ascomycota</taxon>
        <taxon>Pezizomycotina</taxon>
        <taxon>Dothideomycetes</taxon>
        <taxon>Dothideomycetidae</taxon>
        <taxon>Mycosphaerellales</taxon>
        <taxon>Extremaceae</taxon>
        <taxon>Vermiconidia</taxon>
    </lineage>
</organism>
<evidence type="ECO:0000313" key="4">
    <source>
        <dbReference type="EMBL" id="KAK5528374.1"/>
    </source>
</evidence>
<keyword evidence="5" id="KW-1185">Reference proteome</keyword>
<dbReference type="AlphaFoldDB" id="A0AAV9PS70"/>
<feature type="domain" description="Peptidase C14 caspase" evidence="3">
    <location>
        <begin position="166"/>
        <end position="466"/>
    </location>
</feature>
<dbReference type="InterPro" id="IPR011600">
    <property type="entry name" value="Pept_C14_caspase"/>
</dbReference>
<evidence type="ECO:0000256" key="1">
    <source>
        <dbReference type="ARBA" id="ARBA00009005"/>
    </source>
</evidence>
<accession>A0AAV9PS70</accession>
<feature type="compositionally biased region" description="Gly residues" evidence="2">
    <location>
        <begin position="72"/>
        <end position="109"/>
    </location>
</feature>
<dbReference type="EMBL" id="JAXLQG010000026">
    <property type="protein sequence ID" value="KAK5528374.1"/>
    <property type="molecule type" value="Genomic_DNA"/>
</dbReference>
<dbReference type="GO" id="GO:0005737">
    <property type="term" value="C:cytoplasm"/>
    <property type="evidence" value="ECO:0007669"/>
    <property type="project" value="TreeGrafter"/>
</dbReference>
<dbReference type="Pfam" id="PF00656">
    <property type="entry name" value="Peptidase_C14"/>
    <property type="match status" value="1"/>
</dbReference>
<proteinExistence type="inferred from homology"/>
<evidence type="ECO:0000313" key="5">
    <source>
        <dbReference type="Proteomes" id="UP001345827"/>
    </source>
</evidence>
<protein>
    <recommendedName>
        <fullName evidence="3">Peptidase C14 caspase domain-containing protein</fullName>
    </recommendedName>
</protein>
<dbReference type="Gene3D" id="3.40.50.12660">
    <property type="match status" value="2"/>
</dbReference>
<dbReference type="PANTHER" id="PTHR48104">
    <property type="entry name" value="METACASPASE-4"/>
    <property type="match status" value="1"/>
</dbReference>